<gene>
    <name evidence="1" type="ORF">GCM10009838_34100</name>
</gene>
<accession>A0ABN2RN08</accession>
<protein>
    <recommendedName>
        <fullName evidence="3">Aldo/keto reductase</fullName>
    </recommendedName>
</protein>
<proteinExistence type="predicted"/>
<dbReference type="RefSeq" id="WP_344658009.1">
    <property type="nucleotide sequence ID" value="NZ_BAAAQM010000017.1"/>
</dbReference>
<organism evidence="1 2">
    <name type="scientific">Catenulispora subtropica</name>
    <dbReference type="NCBI Taxonomy" id="450798"/>
    <lineage>
        <taxon>Bacteria</taxon>
        <taxon>Bacillati</taxon>
        <taxon>Actinomycetota</taxon>
        <taxon>Actinomycetes</taxon>
        <taxon>Catenulisporales</taxon>
        <taxon>Catenulisporaceae</taxon>
        <taxon>Catenulispora</taxon>
    </lineage>
</organism>
<name>A0ABN2RN08_9ACTN</name>
<sequence length="40" mass="4391">MQHVTLGSLDVARIGLGVMSMAGIYSREGLNKAQTRMLER</sequence>
<evidence type="ECO:0000313" key="2">
    <source>
        <dbReference type="Proteomes" id="UP001499854"/>
    </source>
</evidence>
<reference evidence="1 2" key="1">
    <citation type="journal article" date="2019" name="Int. J. Syst. Evol. Microbiol.">
        <title>The Global Catalogue of Microorganisms (GCM) 10K type strain sequencing project: providing services to taxonomists for standard genome sequencing and annotation.</title>
        <authorList>
            <consortium name="The Broad Institute Genomics Platform"/>
            <consortium name="The Broad Institute Genome Sequencing Center for Infectious Disease"/>
            <person name="Wu L."/>
            <person name="Ma J."/>
        </authorList>
    </citation>
    <scope>NUCLEOTIDE SEQUENCE [LARGE SCALE GENOMIC DNA]</scope>
    <source>
        <strain evidence="1 2">JCM 16013</strain>
    </source>
</reference>
<dbReference type="EMBL" id="BAAAQM010000017">
    <property type="protein sequence ID" value="GAA1971858.1"/>
    <property type="molecule type" value="Genomic_DNA"/>
</dbReference>
<evidence type="ECO:0008006" key="3">
    <source>
        <dbReference type="Google" id="ProtNLM"/>
    </source>
</evidence>
<keyword evidence="2" id="KW-1185">Reference proteome</keyword>
<evidence type="ECO:0000313" key="1">
    <source>
        <dbReference type="EMBL" id="GAA1971858.1"/>
    </source>
</evidence>
<comment type="caution">
    <text evidence="1">The sequence shown here is derived from an EMBL/GenBank/DDBJ whole genome shotgun (WGS) entry which is preliminary data.</text>
</comment>
<dbReference type="Proteomes" id="UP001499854">
    <property type="component" value="Unassembled WGS sequence"/>
</dbReference>